<dbReference type="Gene3D" id="1.10.1760.20">
    <property type="match status" value="1"/>
</dbReference>
<evidence type="ECO:0000256" key="4">
    <source>
        <dbReference type="ARBA" id="ARBA00022692"/>
    </source>
</evidence>
<dbReference type="Pfam" id="PF04226">
    <property type="entry name" value="Transgly_assoc"/>
    <property type="match status" value="1"/>
</dbReference>
<sequence>MVHWTIDTGVSEKENYYGLIWTLLVGALIGVIAGALTKRGGSMGWIANIAAGLIGSYVGQALLGTWGPSLAGMALIPSIIGAVIVVIITSFVLSKTNN</sequence>
<reference evidence="8 9" key="1">
    <citation type="submission" date="2018-10" db="EMBL/GenBank/DDBJ databases">
        <title>Comparative Genomics Analysis of the Streptococcus dysgalactiae subspecies dysgalactiae.</title>
        <authorList>
            <person name="Koh T.H."/>
            <person name="Abdul Rahman N."/>
            <person name="Sessions O.M."/>
        </authorList>
    </citation>
    <scope>NUCLEOTIDE SEQUENCE [LARGE SCALE GENOMIC DNA]</scope>
    <source>
        <strain evidence="8 9">DB60705-15</strain>
    </source>
</reference>
<feature type="transmembrane region" description="Helical" evidence="7">
    <location>
        <begin position="16"/>
        <end position="36"/>
    </location>
</feature>
<evidence type="ECO:0000256" key="1">
    <source>
        <dbReference type="ARBA" id="ARBA00004651"/>
    </source>
</evidence>
<evidence type="ECO:0000313" key="8">
    <source>
        <dbReference type="EMBL" id="QGH03011.1"/>
    </source>
</evidence>
<keyword evidence="6 7" id="KW-0472">Membrane</keyword>
<comment type="subcellular location">
    <subcellularLocation>
        <location evidence="1">Cell membrane</location>
        <topology evidence="1">Multi-pass membrane protein</topology>
    </subcellularLocation>
</comment>
<dbReference type="InterPro" id="IPR007341">
    <property type="entry name" value="Transgly_assoc"/>
</dbReference>
<name>A0A9X7S3J9_STRDY</name>
<organism evidence="8 9">
    <name type="scientific">Streptococcus dysgalactiae subsp. dysgalactiae</name>
    <dbReference type="NCBI Taxonomy" id="99822"/>
    <lineage>
        <taxon>Bacteria</taxon>
        <taxon>Bacillati</taxon>
        <taxon>Bacillota</taxon>
        <taxon>Bacilli</taxon>
        <taxon>Lactobacillales</taxon>
        <taxon>Streptococcaceae</taxon>
        <taxon>Streptococcus</taxon>
    </lineage>
</organism>
<evidence type="ECO:0000256" key="2">
    <source>
        <dbReference type="ARBA" id="ARBA00011006"/>
    </source>
</evidence>
<feature type="transmembrane region" description="Helical" evidence="7">
    <location>
        <begin position="69"/>
        <end position="93"/>
    </location>
</feature>
<dbReference type="Proteomes" id="UP000347383">
    <property type="component" value="Chromosome"/>
</dbReference>
<evidence type="ECO:0000256" key="6">
    <source>
        <dbReference type="ARBA" id="ARBA00023136"/>
    </source>
</evidence>
<evidence type="ECO:0000256" key="3">
    <source>
        <dbReference type="ARBA" id="ARBA00022475"/>
    </source>
</evidence>
<comment type="similarity">
    <text evidence="2">Belongs to the UPF0410 family.</text>
</comment>
<evidence type="ECO:0000256" key="5">
    <source>
        <dbReference type="ARBA" id="ARBA00022989"/>
    </source>
</evidence>
<accession>A0A9X7S3J9</accession>
<dbReference type="AlphaFoldDB" id="A0A9X7S3J9"/>
<protein>
    <submittedName>
        <fullName evidence="8">GlsB/YeaQ/YmgE family stress response membrane protein</fullName>
    </submittedName>
</protein>
<keyword evidence="3" id="KW-1003">Cell membrane</keyword>
<proteinExistence type="inferred from homology"/>
<keyword evidence="5 7" id="KW-1133">Transmembrane helix</keyword>
<evidence type="ECO:0000313" key="9">
    <source>
        <dbReference type="Proteomes" id="UP000347383"/>
    </source>
</evidence>
<keyword evidence="4 7" id="KW-0812">Transmembrane</keyword>
<dbReference type="EMBL" id="CP033165">
    <property type="protein sequence ID" value="QGH03011.1"/>
    <property type="molecule type" value="Genomic_DNA"/>
</dbReference>
<evidence type="ECO:0000256" key="7">
    <source>
        <dbReference type="SAM" id="Phobius"/>
    </source>
</evidence>
<feature type="transmembrane region" description="Helical" evidence="7">
    <location>
        <begin position="43"/>
        <end position="63"/>
    </location>
</feature>
<dbReference type="RefSeq" id="WP_155778653.1">
    <property type="nucleotide sequence ID" value="NZ_CP033165.1"/>
</dbReference>
<dbReference type="PANTHER" id="PTHR33884:SF3">
    <property type="entry name" value="UPF0410 PROTEIN YMGE"/>
    <property type="match status" value="1"/>
</dbReference>
<dbReference type="GO" id="GO:0005886">
    <property type="term" value="C:plasma membrane"/>
    <property type="evidence" value="ECO:0007669"/>
    <property type="project" value="UniProtKB-SubCell"/>
</dbReference>
<dbReference type="PANTHER" id="PTHR33884">
    <property type="entry name" value="UPF0410 PROTEIN YMGE"/>
    <property type="match status" value="1"/>
</dbReference>
<gene>
    <name evidence="8" type="ORF">EA457_05955</name>
</gene>